<keyword evidence="2" id="KW-1185">Reference proteome</keyword>
<dbReference type="OrthoDB" id="962462at2"/>
<comment type="caution">
    <text evidence="1">The sequence shown here is derived from an EMBL/GenBank/DDBJ whole genome shotgun (WGS) entry which is preliminary data.</text>
</comment>
<protein>
    <submittedName>
        <fullName evidence="1">Uncharacterized protein</fullName>
    </submittedName>
</protein>
<accession>A0A4Y8KX66</accession>
<name>A0A4Y8KX66_9BACT</name>
<reference evidence="1 2" key="1">
    <citation type="submission" date="2019-03" db="EMBL/GenBank/DDBJ databases">
        <title>San Antonio Military Medical Center submission to MRSN (WRAIR), pending publication.</title>
        <authorList>
            <person name="Blyth D.M."/>
            <person name="Mccarthy S.L."/>
            <person name="Schall S.E."/>
            <person name="Stam J.A."/>
            <person name="Ong A.C."/>
            <person name="Mcgann P.T."/>
        </authorList>
    </citation>
    <scope>NUCLEOTIDE SEQUENCE [LARGE SCALE GENOMIC DNA]</scope>
    <source>
        <strain evidence="1 2">MRSN571793</strain>
    </source>
</reference>
<organism evidence="1 2">
    <name type="scientific">Dysgonomonas capnocytophagoides</name>
    <dbReference type="NCBI Taxonomy" id="45254"/>
    <lineage>
        <taxon>Bacteria</taxon>
        <taxon>Pseudomonadati</taxon>
        <taxon>Bacteroidota</taxon>
        <taxon>Bacteroidia</taxon>
        <taxon>Bacteroidales</taxon>
        <taxon>Dysgonomonadaceae</taxon>
        <taxon>Dysgonomonas</taxon>
    </lineage>
</organism>
<dbReference type="STRING" id="1121485.GCA_000426485_01726"/>
<evidence type="ECO:0000313" key="1">
    <source>
        <dbReference type="EMBL" id="TFD94725.1"/>
    </source>
</evidence>
<evidence type="ECO:0000313" key="2">
    <source>
        <dbReference type="Proteomes" id="UP000297861"/>
    </source>
</evidence>
<dbReference type="RefSeq" id="WP_026625714.1">
    <property type="nucleotide sequence ID" value="NZ_AP028867.1"/>
</dbReference>
<dbReference type="AlphaFoldDB" id="A0A4Y8KX66"/>
<dbReference type="Proteomes" id="UP000297861">
    <property type="component" value="Unassembled WGS sequence"/>
</dbReference>
<proteinExistence type="predicted"/>
<gene>
    <name evidence="1" type="ORF">E2605_15300</name>
</gene>
<dbReference type="EMBL" id="SOML01000010">
    <property type="protein sequence ID" value="TFD94725.1"/>
    <property type="molecule type" value="Genomic_DNA"/>
</dbReference>
<sequence>MKRLFIVITSGLFIMISNIHGQSANNKFVFDTYAQPINIENVTDYSTHDLGDVIAKKLQVIEKTFLVRFETKIGLTGSDIEIQKPDLLESVEKLDKYYRKAVKKDNMNREIAASKLSGYLDLAYCLFYENSDEFEKALSKAKKAEDIIALYDQIELSASKMTVNK</sequence>